<proteinExistence type="predicted"/>
<dbReference type="RefSeq" id="WP_321565613.1">
    <property type="nucleotide sequence ID" value="NZ_CP139558.1"/>
</dbReference>
<dbReference type="Proteomes" id="UP001324380">
    <property type="component" value="Chromosome"/>
</dbReference>
<keyword evidence="1" id="KW-1133">Transmembrane helix</keyword>
<accession>A0ABZ0TUB8</accession>
<evidence type="ECO:0000313" key="2">
    <source>
        <dbReference type="EMBL" id="WPU96519.1"/>
    </source>
</evidence>
<protein>
    <submittedName>
        <fullName evidence="2">Uncharacterized protein</fullName>
    </submittedName>
</protein>
<name>A0ABZ0TUB8_9SPHI</name>
<organism evidence="2 3">
    <name type="scientific">Mucilaginibacter sabulilitoris</name>
    <dbReference type="NCBI Taxonomy" id="1173583"/>
    <lineage>
        <taxon>Bacteria</taxon>
        <taxon>Pseudomonadati</taxon>
        <taxon>Bacteroidota</taxon>
        <taxon>Sphingobacteriia</taxon>
        <taxon>Sphingobacteriales</taxon>
        <taxon>Sphingobacteriaceae</taxon>
        <taxon>Mucilaginibacter</taxon>
    </lineage>
</organism>
<evidence type="ECO:0000313" key="3">
    <source>
        <dbReference type="Proteomes" id="UP001324380"/>
    </source>
</evidence>
<gene>
    <name evidence="2" type="ORF">SNE25_13425</name>
</gene>
<reference evidence="2 3" key="1">
    <citation type="submission" date="2023-11" db="EMBL/GenBank/DDBJ databases">
        <title>Analysis of the Genomes of Mucilaginibacter gossypii cycad 4 and M. sabulilitoris SNA2: microbes with the potential for plant growth promotion.</title>
        <authorList>
            <person name="Hirsch A.M."/>
            <person name="Humm E."/>
            <person name="Rubbi M."/>
            <person name="Del Vecchio G."/>
            <person name="Ha S.M."/>
            <person name="Pellegrini M."/>
            <person name="Gunsalus R.P."/>
        </authorList>
    </citation>
    <scope>NUCLEOTIDE SEQUENCE [LARGE SCALE GENOMIC DNA]</scope>
    <source>
        <strain evidence="2 3">SNA2</strain>
    </source>
</reference>
<keyword evidence="1" id="KW-0472">Membrane</keyword>
<keyword evidence="1" id="KW-0812">Transmembrane</keyword>
<feature type="transmembrane region" description="Helical" evidence="1">
    <location>
        <begin position="6"/>
        <end position="22"/>
    </location>
</feature>
<dbReference type="EMBL" id="CP139558">
    <property type="protein sequence ID" value="WPU96519.1"/>
    <property type="molecule type" value="Genomic_DNA"/>
</dbReference>
<sequence length="103" mass="12059">MDYFYLFLAMGLIVVYLILRFDEQQRRKVSTMLKQTSDVQPLLMMQSLGLKLNRINEALKSAPEGDEIQNKLSRITTEYNSGHINMQTYNKQLNDLLQMVEAR</sequence>
<keyword evidence="3" id="KW-1185">Reference proteome</keyword>
<evidence type="ECO:0000256" key="1">
    <source>
        <dbReference type="SAM" id="Phobius"/>
    </source>
</evidence>